<keyword evidence="1" id="KW-1133">Transmembrane helix</keyword>
<protein>
    <submittedName>
        <fullName evidence="2">Integral membrane protein</fullName>
    </submittedName>
</protein>
<dbReference type="PANTHER" id="PTHR31272:SF4">
    <property type="entry name" value="CYTOCHROME C-TYPE BIOGENESIS PROTEIN HI_1454-RELATED"/>
    <property type="match status" value="1"/>
</dbReference>
<feature type="transmembrane region" description="Helical" evidence="1">
    <location>
        <begin position="191"/>
        <end position="212"/>
    </location>
</feature>
<feature type="transmembrane region" description="Helical" evidence="1">
    <location>
        <begin position="153"/>
        <end position="179"/>
    </location>
</feature>
<gene>
    <name evidence="2" type="ORF">Ahu01nite_056000</name>
</gene>
<keyword evidence="3" id="KW-1185">Reference proteome</keyword>
<evidence type="ECO:0000313" key="3">
    <source>
        <dbReference type="Proteomes" id="UP000603200"/>
    </source>
</evidence>
<feature type="transmembrane region" description="Helical" evidence="1">
    <location>
        <begin position="50"/>
        <end position="74"/>
    </location>
</feature>
<keyword evidence="1" id="KW-0812">Transmembrane</keyword>
<dbReference type="InterPro" id="IPR051790">
    <property type="entry name" value="Cytochrome_c-biogenesis_DsbD"/>
</dbReference>
<feature type="transmembrane region" description="Helical" evidence="1">
    <location>
        <begin position="6"/>
        <end position="29"/>
    </location>
</feature>
<accession>A0ABQ3ZV93</accession>
<evidence type="ECO:0000256" key="1">
    <source>
        <dbReference type="SAM" id="Phobius"/>
    </source>
</evidence>
<organism evidence="2 3">
    <name type="scientific">Winogradskya humida</name>
    <dbReference type="NCBI Taxonomy" id="113566"/>
    <lineage>
        <taxon>Bacteria</taxon>
        <taxon>Bacillati</taxon>
        <taxon>Actinomycetota</taxon>
        <taxon>Actinomycetes</taxon>
        <taxon>Micromonosporales</taxon>
        <taxon>Micromonosporaceae</taxon>
        <taxon>Winogradskya</taxon>
    </lineage>
</organism>
<keyword evidence="1" id="KW-0472">Membrane</keyword>
<dbReference type="RefSeq" id="WP_203839582.1">
    <property type="nucleotide sequence ID" value="NZ_BAAATV010000022.1"/>
</dbReference>
<sequence>MDAPLLLALTAGMLGAVNPCGFAVLPAYLSLSVVGQEAGTLRAVVRAVRATLALTLGYVIVFGTVGVVLTPLTGVLLPRLPWLTVVFGALLATAGGWLVAGRSLPGFVVRAPKSTGTVAFGMAYAVASLGCAIGPFLALVASSLRAGSILQGVALFVSYAVGMGLVIGVTALAVALMRLSAVTRLRRATAWVPRIGGAILLLAGAYVAYYGWYELRLVKDLRTSGQDPIVNVASSVQHGLSGVVGRLGAGWFALLLALLVLTALLLSRRRIVGGR</sequence>
<comment type="caution">
    <text evidence="2">The sequence shown here is derived from an EMBL/GenBank/DDBJ whole genome shotgun (WGS) entry which is preliminary data.</text>
</comment>
<feature type="transmembrane region" description="Helical" evidence="1">
    <location>
        <begin position="80"/>
        <end position="100"/>
    </location>
</feature>
<dbReference type="PANTHER" id="PTHR31272">
    <property type="entry name" value="CYTOCHROME C-TYPE BIOGENESIS PROTEIN HI_1454-RELATED"/>
    <property type="match status" value="1"/>
</dbReference>
<name>A0ABQ3ZV93_9ACTN</name>
<dbReference type="EMBL" id="BOMN01000077">
    <property type="protein sequence ID" value="GIE22498.1"/>
    <property type="molecule type" value="Genomic_DNA"/>
</dbReference>
<feature type="transmembrane region" description="Helical" evidence="1">
    <location>
        <begin position="248"/>
        <end position="266"/>
    </location>
</feature>
<feature type="transmembrane region" description="Helical" evidence="1">
    <location>
        <begin position="121"/>
        <end position="141"/>
    </location>
</feature>
<proteinExistence type="predicted"/>
<dbReference type="Proteomes" id="UP000603200">
    <property type="component" value="Unassembled WGS sequence"/>
</dbReference>
<reference evidence="2 3" key="1">
    <citation type="submission" date="2021-01" db="EMBL/GenBank/DDBJ databases">
        <title>Whole genome shotgun sequence of Actinoplanes humidus NBRC 14915.</title>
        <authorList>
            <person name="Komaki H."/>
            <person name="Tamura T."/>
        </authorList>
    </citation>
    <scope>NUCLEOTIDE SEQUENCE [LARGE SCALE GENOMIC DNA]</scope>
    <source>
        <strain evidence="2 3">NBRC 14915</strain>
    </source>
</reference>
<evidence type="ECO:0000313" key="2">
    <source>
        <dbReference type="EMBL" id="GIE22498.1"/>
    </source>
</evidence>